<evidence type="ECO:0000256" key="5">
    <source>
        <dbReference type="SAM" id="Phobius"/>
    </source>
</evidence>
<feature type="transmembrane region" description="Helical" evidence="5">
    <location>
        <begin position="88"/>
        <end position="110"/>
    </location>
</feature>
<evidence type="ECO:0000313" key="7">
    <source>
        <dbReference type="EMBL" id="AEA12058.1"/>
    </source>
</evidence>
<dbReference type="Pfam" id="PF00924">
    <property type="entry name" value="MS_channel_2nd"/>
    <property type="match status" value="1"/>
</dbReference>
<dbReference type="RefSeq" id="WP_013679394.1">
    <property type="nucleotide sequence ID" value="NC_015315.1"/>
</dbReference>
<evidence type="ECO:0000259" key="6">
    <source>
        <dbReference type="Pfam" id="PF00924"/>
    </source>
</evidence>
<dbReference type="PANTHER" id="PTHR30221:SF1">
    <property type="entry name" value="SMALL-CONDUCTANCE MECHANOSENSITIVE CHANNEL"/>
    <property type="match status" value="1"/>
</dbReference>
<dbReference type="InterPro" id="IPR045275">
    <property type="entry name" value="MscS_archaea/bacteria_type"/>
</dbReference>
<dbReference type="GO" id="GO:0016020">
    <property type="term" value="C:membrane"/>
    <property type="evidence" value="ECO:0007669"/>
    <property type="project" value="UniProtKB-SubCell"/>
</dbReference>
<evidence type="ECO:0000313" key="8">
    <source>
        <dbReference type="Proteomes" id="UP000008138"/>
    </source>
</evidence>
<dbReference type="GeneID" id="10360107"/>
<feature type="transmembrane region" description="Helical" evidence="5">
    <location>
        <begin position="116"/>
        <end position="143"/>
    </location>
</feature>
<keyword evidence="2 5" id="KW-0812">Transmembrane</keyword>
<dbReference type="InterPro" id="IPR023408">
    <property type="entry name" value="MscS_beta-dom_sf"/>
</dbReference>
<feature type="transmembrane region" description="Helical" evidence="5">
    <location>
        <begin position="49"/>
        <end position="68"/>
    </location>
</feature>
<proteinExistence type="predicted"/>
<dbReference type="eggNOG" id="arCOG01568">
    <property type="taxonomic scope" value="Archaea"/>
</dbReference>
<dbReference type="Gene3D" id="1.10.287.1260">
    <property type="match status" value="1"/>
</dbReference>
<evidence type="ECO:0000256" key="2">
    <source>
        <dbReference type="ARBA" id="ARBA00022692"/>
    </source>
</evidence>
<protein>
    <submittedName>
        <fullName evidence="7">MscS Mechanosensitive ion channel</fullName>
    </submittedName>
</protein>
<dbReference type="InterPro" id="IPR010920">
    <property type="entry name" value="LSM_dom_sf"/>
</dbReference>
<keyword evidence="3 5" id="KW-1133">Transmembrane helix</keyword>
<dbReference type="GO" id="GO:0008381">
    <property type="term" value="F:mechanosensitive monoatomic ion channel activity"/>
    <property type="evidence" value="ECO:0007669"/>
    <property type="project" value="InterPro"/>
</dbReference>
<keyword evidence="4 5" id="KW-0472">Membrane</keyword>
<reference key="2">
    <citation type="submission" date="2011-03" db="EMBL/GenBank/DDBJ databases">
        <title>Complete genome sequence of the thermoacidophilic crenarchaeon Thermoproteus uzoniensis 768-20.</title>
        <authorList>
            <person name="Mardanov A.V."/>
            <person name="Gumerov V.M."/>
            <person name="Beletsky A.V."/>
            <person name="Prokofeva M.I."/>
            <person name="Bonch-Osmolovskaya E.A."/>
            <person name="Ravin N.V."/>
            <person name="Skryabin K.G."/>
        </authorList>
    </citation>
    <scope>NUCLEOTIDE SEQUENCE</scope>
    <source>
        <strain>768-20</strain>
    </source>
</reference>
<dbReference type="SUPFAM" id="SSF50182">
    <property type="entry name" value="Sm-like ribonucleoproteins"/>
    <property type="match status" value="1"/>
</dbReference>
<dbReference type="AlphaFoldDB" id="F2L3S4"/>
<evidence type="ECO:0000256" key="3">
    <source>
        <dbReference type="ARBA" id="ARBA00022989"/>
    </source>
</evidence>
<accession>F2L3S4</accession>
<comment type="subcellular location">
    <subcellularLocation>
        <location evidence="1">Membrane</location>
    </subcellularLocation>
</comment>
<organism evidence="7 8">
    <name type="scientific">Thermoproteus uzoniensis (strain 768-20)</name>
    <dbReference type="NCBI Taxonomy" id="999630"/>
    <lineage>
        <taxon>Archaea</taxon>
        <taxon>Thermoproteota</taxon>
        <taxon>Thermoprotei</taxon>
        <taxon>Thermoproteales</taxon>
        <taxon>Thermoproteaceae</taxon>
        <taxon>Thermoproteus</taxon>
    </lineage>
</organism>
<dbReference type="InterPro" id="IPR006685">
    <property type="entry name" value="MscS_channel_2nd"/>
</dbReference>
<evidence type="ECO:0000256" key="4">
    <source>
        <dbReference type="ARBA" id="ARBA00023136"/>
    </source>
</evidence>
<dbReference type="PANTHER" id="PTHR30221">
    <property type="entry name" value="SMALL-CONDUCTANCE MECHANOSENSITIVE CHANNEL"/>
    <property type="match status" value="1"/>
</dbReference>
<keyword evidence="8" id="KW-1185">Reference proteome</keyword>
<dbReference type="OrthoDB" id="31543at2157"/>
<name>F2L3S4_THEU7</name>
<dbReference type="EMBL" id="CP002590">
    <property type="protein sequence ID" value="AEA12058.1"/>
    <property type="molecule type" value="Genomic_DNA"/>
</dbReference>
<dbReference type="Proteomes" id="UP000008138">
    <property type="component" value="Chromosome"/>
</dbReference>
<evidence type="ECO:0000256" key="1">
    <source>
        <dbReference type="ARBA" id="ARBA00004370"/>
    </source>
</evidence>
<dbReference type="STRING" id="999630.TUZN_0564"/>
<sequence>MRRTTLALLRVVSELISIGVVGAAIYVLIDILAAELKGLPSYVFDVAKAAVIIGAGVAGAKALGDFIISVLRPKIGDRAYAVGNTFKVLGYIAAITAGFLKIGATSQIALLGGTVAGIVLGLALQPTLGNLFAGILIIATNFVRVGDVVRVLNWQVPYQWALNPPYKYFSPDYIHPGFKGKVVEVNLFYTVVVTDQGNELKIPNSILLGGAVVDESTSQWSQQRIVNVRVELPLSVIDVDKLEGQIRELLSDLDVRGVYLNEQSDKDYVIVLVRLAVPRGDDWRLVKSEALKRLLKMRAELIKANERGYLCLTKGVCS</sequence>
<dbReference type="KEGG" id="tuz:TUZN_0564"/>
<feature type="transmembrane region" description="Helical" evidence="5">
    <location>
        <begin position="7"/>
        <end position="29"/>
    </location>
</feature>
<feature type="domain" description="Mechanosensitive ion channel MscS" evidence="6">
    <location>
        <begin position="128"/>
        <end position="209"/>
    </location>
</feature>
<dbReference type="Gene3D" id="2.30.30.60">
    <property type="match status" value="1"/>
</dbReference>
<reference evidence="7 8" key="1">
    <citation type="journal article" date="2011" name="J. Bacteriol.">
        <title>Complete genome sequence of the thermoacidophilic crenarchaeon Thermoproteus uzoniensis 768-20.</title>
        <authorList>
            <person name="Mardanov A.V."/>
            <person name="Gumerov V.M."/>
            <person name="Beletsky A.V."/>
            <person name="Prokofeva M.I."/>
            <person name="Bonch-Osmolovskaya E.A."/>
            <person name="Ravin N.V."/>
            <person name="Skryabin K.G."/>
        </authorList>
    </citation>
    <scope>NUCLEOTIDE SEQUENCE [LARGE SCALE GENOMIC DNA]</scope>
    <source>
        <strain evidence="7 8">768-20</strain>
    </source>
</reference>
<gene>
    <name evidence="7" type="ordered locus">TUZN_0564</name>
</gene>
<dbReference type="HOGENOM" id="CLU_074283_0_0_2"/>